<keyword evidence="6" id="KW-0173">Coenzyme A biosynthesis</keyword>
<dbReference type="PANTHER" id="PTHR10695:SF46">
    <property type="entry name" value="BIFUNCTIONAL COENZYME A SYNTHASE-RELATED"/>
    <property type="match status" value="1"/>
</dbReference>
<dbReference type="Pfam" id="PF01121">
    <property type="entry name" value="CoaE"/>
    <property type="match status" value="1"/>
</dbReference>
<dbReference type="Pfam" id="PF04229">
    <property type="entry name" value="GrpB"/>
    <property type="match status" value="1"/>
</dbReference>
<keyword evidence="5 6" id="KW-0067">ATP-binding</keyword>
<evidence type="ECO:0000256" key="7">
    <source>
        <dbReference type="NCBIfam" id="TIGR00152"/>
    </source>
</evidence>
<keyword evidence="3 6" id="KW-0963">Cytoplasm</keyword>
<dbReference type="EC" id="2.7.1.24" evidence="6 7"/>
<dbReference type="SUPFAM" id="SSF52540">
    <property type="entry name" value="P-loop containing nucleoside triphosphate hydrolases"/>
    <property type="match status" value="1"/>
</dbReference>
<dbReference type="InterPro" id="IPR007344">
    <property type="entry name" value="GrpB/CoaE"/>
</dbReference>
<comment type="subcellular location">
    <subcellularLocation>
        <location evidence="6">Cytoplasm</location>
    </subcellularLocation>
</comment>
<dbReference type="GO" id="GO:0004140">
    <property type="term" value="F:dephospho-CoA kinase activity"/>
    <property type="evidence" value="ECO:0007669"/>
    <property type="project" value="UniProtKB-EC"/>
</dbReference>
<evidence type="ECO:0000256" key="6">
    <source>
        <dbReference type="HAMAP-Rule" id="MF_00376"/>
    </source>
</evidence>
<dbReference type="InterPro" id="IPR001977">
    <property type="entry name" value="Depp_CoAkinase"/>
</dbReference>
<evidence type="ECO:0000256" key="5">
    <source>
        <dbReference type="ARBA" id="ARBA00022840"/>
    </source>
</evidence>
<dbReference type="Gene3D" id="3.40.50.300">
    <property type="entry name" value="P-loop containing nucleotide triphosphate hydrolases"/>
    <property type="match status" value="1"/>
</dbReference>
<dbReference type="CDD" id="cd02022">
    <property type="entry name" value="DPCK"/>
    <property type="match status" value="1"/>
</dbReference>
<comment type="function">
    <text evidence="6">Catalyzes the phosphorylation of the 3'-hydroxyl group of dephosphocoenzyme A to form coenzyme A.</text>
</comment>
<reference evidence="8 9" key="1">
    <citation type="submission" date="2022-11" db="EMBL/GenBank/DDBJ databases">
        <title>Anaerobic phenanthrene biodegradation by a DNRA strain PheN6.</title>
        <authorList>
            <person name="Zhang Z."/>
        </authorList>
    </citation>
    <scope>NUCLEOTIDE SEQUENCE [LARGE SCALE GENOMIC DNA]</scope>
    <source>
        <strain evidence="8 9">PheN6</strain>
    </source>
</reference>
<dbReference type="InterPro" id="IPR027417">
    <property type="entry name" value="P-loop_NTPase"/>
</dbReference>
<evidence type="ECO:0000256" key="4">
    <source>
        <dbReference type="ARBA" id="ARBA00022741"/>
    </source>
</evidence>
<keyword evidence="6 8" id="KW-0808">Transferase</keyword>
<keyword evidence="9" id="KW-1185">Reference proteome</keyword>
<evidence type="ECO:0000256" key="2">
    <source>
        <dbReference type="ARBA" id="ARBA00011058"/>
    </source>
</evidence>
<name>A0ABT5GCL5_9MICO</name>
<dbReference type="Gene3D" id="3.30.460.10">
    <property type="entry name" value="Beta Polymerase, domain 2"/>
    <property type="match status" value="1"/>
</dbReference>
<keyword evidence="4 6" id="KW-0547">Nucleotide-binding</keyword>
<comment type="similarity">
    <text evidence="6">Belongs to the CoaE family.</text>
</comment>
<feature type="binding site" evidence="6">
    <location>
        <begin position="11"/>
        <end position="16"/>
    </location>
    <ligand>
        <name>ATP</name>
        <dbReference type="ChEBI" id="CHEBI:30616"/>
    </ligand>
</feature>
<dbReference type="EMBL" id="JAPFQL010000003">
    <property type="protein sequence ID" value="MDC5695859.1"/>
    <property type="molecule type" value="Genomic_DNA"/>
</dbReference>
<evidence type="ECO:0000256" key="3">
    <source>
        <dbReference type="ARBA" id="ARBA00022490"/>
    </source>
</evidence>
<evidence type="ECO:0000313" key="9">
    <source>
        <dbReference type="Proteomes" id="UP001150259"/>
    </source>
</evidence>
<sequence length="400" mass="43718">MLRVGVTGGIGSGKSTVARRLGELGAVVIDADQVAREIMEPGEPVLDEVRKRFGDSVIRPDGSLDRAALAAIVFPDPAALAALDAMTGPAIGRRVALRRSAVSPGTVSVFDMPLLVERGLWVHEHVALVVETAPETRVRRLVEQRGLDEQDARHRIAAQASDAERRAACDVVLANDGTPEELTAAVDLLWRDRLVPWNHNLVQGRHSRRPDRSAVVAPRPDWGARGGRLVARVAHALREISAVTEVEHIGSTAVPNLPAKDVLDLQVGVRDLAVADSPAFEAALRHAGLLRFDHLTADTPRPSGADPAQWEKRVWGSTDPAGVAHIHVRRTGSPGWRLALLFRDWLIHEPAARQGYASEKHRLLTLDDRTSVYAEAKEPWFAEALPRAERWAVETSWTPR</sequence>
<dbReference type="NCBIfam" id="TIGR00152">
    <property type="entry name" value="dephospho-CoA kinase"/>
    <property type="match status" value="1"/>
</dbReference>
<protein>
    <recommendedName>
        <fullName evidence="6 7">Dephospho-CoA kinase</fullName>
        <ecNumber evidence="6 7">2.7.1.24</ecNumber>
    </recommendedName>
    <alternativeName>
        <fullName evidence="6">Dephosphocoenzyme A kinase</fullName>
    </alternativeName>
</protein>
<keyword evidence="6 8" id="KW-0418">Kinase</keyword>
<comment type="similarity">
    <text evidence="1">In the N-terminal section; belongs to the CoaE family.</text>
</comment>
<comment type="pathway">
    <text evidence="6">Cofactor biosynthesis; coenzyme A biosynthesis; CoA from (R)-pantothenate: step 5/5.</text>
</comment>
<dbReference type="SUPFAM" id="SSF81301">
    <property type="entry name" value="Nucleotidyltransferase"/>
    <property type="match status" value="1"/>
</dbReference>
<dbReference type="InterPro" id="IPR043519">
    <property type="entry name" value="NT_sf"/>
</dbReference>
<dbReference type="PROSITE" id="PS51219">
    <property type="entry name" value="DPCK"/>
    <property type="match status" value="1"/>
</dbReference>
<organism evidence="8 9">
    <name type="scientific">Intrasporangium calvum</name>
    <dbReference type="NCBI Taxonomy" id="53358"/>
    <lineage>
        <taxon>Bacteria</taxon>
        <taxon>Bacillati</taxon>
        <taxon>Actinomycetota</taxon>
        <taxon>Actinomycetes</taxon>
        <taxon>Micrococcales</taxon>
        <taxon>Intrasporangiaceae</taxon>
        <taxon>Intrasporangium</taxon>
    </lineage>
</organism>
<accession>A0ABT5GCL5</accession>
<dbReference type="PANTHER" id="PTHR10695">
    <property type="entry name" value="DEPHOSPHO-COA KINASE-RELATED"/>
    <property type="match status" value="1"/>
</dbReference>
<dbReference type="Proteomes" id="UP001150259">
    <property type="component" value="Unassembled WGS sequence"/>
</dbReference>
<evidence type="ECO:0000256" key="1">
    <source>
        <dbReference type="ARBA" id="ARBA00008826"/>
    </source>
</evidence>
<evidence type="ECO:0000313" key="8">
    <source>
        <dbReference type="EMBL" id="MDC5695859.1"/>
    </source>
</evidence>
<dbReference type="HAMAP" id="MF_00376">
    <property type="entry name" value="Dephospho_CoA_kinase"/>
    <property type="match status" value="1"/>
</dbReference>
<comment type="caution">
    <text evidence="8">The sequence shown here is derived from an EMBL/GenBank/DDBJ whole genome shotgun (WGS) entry which is preliminary data.</text>
</comment>
<dbReference type="RefSeq" id="WP_272460405.1">
    <property type="nucleotide sequence ID" value="NZ_JAPFQL010000003.1"/>
</dbReference>
<gene>
    <name evidence="6 8" type="primary">coaE</name>
    <name evidence="8" type="ORF">OO014_01205</name>
</gene>
<proteinExistence type="inferred from homology"/>
<comment type="similarity">
    <text evidence="2">In the C-terminal section; belongs to the UPF0157 (GrpB) family.</text>
</comment>
<comment type="catalytic activity">
    <reaction evidence="6">
        <text>3'-dephospho-CoA + ATP = ADP + CoA + H(+)</text>
        <dbReference type="Rhea" id="RHEA:18245"/>
        <dbReference type="ChEBI" id="CHEBI:15378"/>
        <dbReference type="ChEBI" id="CHEBI:30616"/>
        <dbReference type="ChEBI" id="CHEBI:57287"/>
        <dbReference type="ChEBI" id="CHEBI:57328"/>
        <dbReference type="ChEBI" id="CHEBI:456216"/>
        <dbReference type="EC" id="2.7.1.24"/>
    </reaction>
</comment>
<dbReference type="NCBIfam" id="NF002879">
    <property type="entry name" value="PRK03333.1"/>
    <property type="match status" value="1"/>
</dbReference>